<evidence type="ECO:0000313" key="2">
    <source>
        <dbReference type="Proteomes" id="UP000501387"/>
    </source>
</evidence>
<protein>
    <submittedName>
        <fullName evidence="1">Uncharacterized protein</fullName>
    </submittedName>
</protein>
<dbReference type="EMBL" id="CP049934">
    <property type="protein sequence ID" value="QIM16345.1"/>
    <property type="molecule type" value="Genomic_DNA"/>
</dbReference>
<dbReference type="RefSeq" id="WP_166323273.1">
    <property type="nucleotide sequence ID" value="NZ_CP049934.1"/>
</dbReference>
<dbReference type="KEGG" id="lins:G7067_07775"/>
<dbReference type="AlphaFoldDB" id="A0A6G8FIZ8"/>
<keyword evidence="2" id="KW-1185">Reference proteome</keyword>
<reference evidence="1 2" key="1">
    <citation type="submission" date="2020-03" db="EMBL/GenBank/DDBJ databases">
        <title>Leucobacter sp. nov., isolated from beetles.</title>
        <authorList>
            <person name="Hyun D.-W."/>
            <person name="Bae J.-W."/>
        </authorList>
    </citation>
    <scope>NUCLEOTIDE SEQUENCE [LARGE SCALE GENOMIC DNA]</scope>
    <source>
        <strain evidence="1 2">HDW9B</strain>
    </source>
</reference>
<dbReference type="Proteomes" id="UP000501387">
    <property type="component" value="Chromosome"/>
</dbReference>
<sequence length="156" mass="15895">MADPPLPRAGELTIGADQLCPGTTTPGVSHGAGDQLTVDLAAVAQPSGADRVVVSTQAAESCRLNLESVSFVNPGPVVSLDIADSAFEFTGMSQPPRLASVAFPNGLRELTIGVHGFRQSHGGTNPLRTLIFPDALDTLTLGNGAFDQSSIGGVTA</sequence>
<name>A0A6G8FIZ8_9MICO</name>
<evidence type="ECO:0000313" key="1">
    <source>
        <dbReference type="EMBL" id="QIM16345.1"/>
    </source>
</evidence>
<organism evidence="1 2">
    <name type="scientific">Leucobacter insecticola</name>
    <dbReference type="NCBI Taxonomy" id="2714934"/>
    <lineage>
        <taxon>Bacteria</taxon>
        <taxon>Bacillati</taxon>
        <taxon>Actinomycetota</taxon>
        <taxon>Actinomycetes</taxon>
        <taxon>Micrococcales</taxon>
        <taxon>Microbacteriaceae</taxon>
        <taxon>Leucobacter</taxon>
    </lineage>
</organism>
<gene>
    <name evidence="1" type="ORF">G7067_07775</name>
</gene>
<proteinExistence type="predicted"/>
<accession>A0A6G8FIZ8</accession>